<evidence type="ECO:0000313" key="2">
    <source>
        <dbReference type="Proteomes" id="UP000095285"/>
    </source>
</evidence>
<organism evidence="2 3">
    <name type="scientific">Loa loa</name>
    <name type="common">Eye worm</name>
    <name type="synonym">Filaria loa</name>
    <dbReference type="NCBI Taxonomy" id="7209"/>
    <lineage>
        <taxon>Eukaryota</taxon>
        <taxon>Metazoa</taxon>
        <taxon>Ecdysozoa</taxon>
        <taxon>Nematoda</taxon>
        <taxon>Chromadorea</taxon>
        <taxon>Rhabditida</taxon>
        <taxon>Spirurina</taxon>
        <taxon>Spiruromorpha</taxon>
        <taxon>Filarioidea</taxon>
        <taxon>Onchocercidae</taxon>
        <taxon>Loa</taxon>
    </lineage>
</organism>
<sequence>MASGLPNDHRKTTERSEKKTFVFGSSTPRDLSHMYSVPAMLRTYDSKIKPVKRAKDLTLSYYMRQARSVTRNQSGKEQSRPFSFENK</sequence>
<feature type="compositionally biased region" description="Basic and acidic residues" evidence="1">
    <location>
        <begin position="7"/>
        <end position="20"/>
    </location>
</feature>
<protein>
    <submittedName>
        <fullName evidence="3">Ovule protein</fullName>
    </submittedName>
</protein>
<dbReference type="Proteomes" id="UP000095285">
    <property type="component" value="Unassembled WGS sequence"/>
</dbReference>
<dbReference type="WBParaSite" id="EN70_6100">
    <property type="protein sequence ID" value="EN70_6100"/>
    <property type="gene ID" value="EN70_6100"/>
</dbReference>
<reference evidence="2" key="1">
    <citation type="submission" date="2012-04" db="EMBL/GenBank/DDBJ databases">
        <title>The Genome Sequence of Loa loa.</title>
        <authorList>
            <consortium name="The Broad Institute Genome Sequencing Platform"/>
            <consortium name="Broad Institute Genome Sequencing Center for Infectious Disease"/>
            <person name="Nutman T.B."/>
            <person name="Fink D.L."/>
            <person name="Russ C."/>
            <person name="Young S."/>
            <person name="Zeng Q."/>
            <person name="Gargeya S."/>
            <person name="Alvarado L."/>
            <person name="Berlin A."/>
            <person name="Chapman S.B."/>
            <person name="Chen Z."/>
            <person name="Freedman E."/>
            <person name="Gellesch M."/>
            <person name="Goldberg J."/>
            <person name="Griggs A."/>
            <person name="Gujja S."/>
            <person name="Heilman E.R."/>
            <person name="Heiman D."/>
            <person name="Howarth C."/>
            <person name="Mehta T."/>
            <person name="Neiman D."/>
            <person name="Pearson M."/>
            <person name="Roberts A."/>
            <person name="Saif S."/>
            <person name="Shea T."/>
            <person name="Shenoy N."/>
            <person name="Sisk P."/>
            <person name="Stolte C."/>
            <person name="Sykes S."/>
            <person name="White J."/>
            <person name="Yandava C."/>
            <person name="Haas B."/>
            <person name="Henn M.R."/>
            <person name="Nusbaum C."/>
            <person name="Birren B."/>
        </authorList>
    </citation>
    <scope>NUCLEOTIDE SEQUENCE [LARGE SCALE GENOMIC DNA]</scope>
</reference>
<evidence type="ECO:0000313" key="3">
    <source>
        <dbReference type="WBParaSite" id="EN70_6100"/>
    </source>
</evidence>
<reference evidence="3" key="2">
    <citation type="submission" date="2016-11" db="UniProtKB">
        <authorList>
            <consortium name="WormBaseParasite"/>
        </authorList>
    </citation>
    <scope>IDENTIFICATION</scope>
</reference>
<keyword evidence="2" id="KW-1185">Reference proteome</keyword>
<feature type="region of interest" description="Disordered" evidence="1">
    <location>
        <begin position="68"/>
        <end position="87"/>
    </location>
</feature>
<name>A0A1I7VTJ3_LOALO</name>
<evidence type="ECO:0000256" key="1">
    <source>
        <dbReference type="SAM" id="MobiDB-lite"/>
    </source>
</evidence>
<proteinExistence type="predicted"/>
<accession>A0A1I7VTJ3</accession>
<feature type="region of interest" description="Disordered" evidence="1">
    <location>
        <begin position="1"/>
        <end position="25"/>
    </location>
</feature>
<dbReference type="AlphaFoldDB" id="A0A1I7VTJ3"/>